<dbReference type="InterPro" id="IPR040538">
    <property type="entry name" value="Cch_HTH"/>
</dbReference>
<evidence type="ECO:0000259" key="1">
    <source>
        <dbReference type="Pfam" id="PF06048"/>
    </source>
</evidence>
<dbReference type="Pfam" id="PF06048">
    <property type="entry name" value="DUF927"/>
    <property type="match status" value="1"/>
</dbReference>
<sequence length="617" mass="70062">MMKKIEEVTKKDLLSKEFMQDIFDEEDEIERGVNIANLMDRARELKVYTEFKILLDAFRKAEREMIPEKTKGNLCQWTNFESDEYDNMICGYWNATERGIIKPNSDEYACYHPILPVERLKNIETGAEQIKLAYKRNGTWHEIVVPKSLIASASKIVALAEQGIAVTSENAKLLVKYLSDVENQNDNFIKIKRSTSKFGWLNKDFIPFDGDIIFDGDIKFKQVSESVNTQGSYTTWLDHTRTVRARKRIESKFCLAASFASVLVAPLRGLPFFVDLWGGTEAGKSVALMLAASVWANPDENAFVGDYKSTETALEAKADMLNHLPMLLDDTSNQNRRLAENFESLVYVLCSGKGKTRSNKDIGINRESRWKNCIITNGEKPLTSYVNQGGAMNRILEISCDGHIFEDPRLTASVVKNNYGYAGREFVKVLKEIGVEGLMEIQKGFLDKLDNDEKMQKQSLSLSIVLTADKIATDYIFKDGEYIDIEEAKQTLIDKNELSDNERCYRFIVDKVAMNPARFDPQNEVVEKWGIIEDGYAVIISTVMSDLCKQSGFSRVSFLKWANDKNLLLTNKGRTDSLKKFNGTPVRCVKLKLSDNSDFSSGFEQINMTNNDILPFD</sequence>
<gene>
    <name evidence="3" type="ORF">HMPREF0381_0092</name>
</gene>
<feature type="domain" description="Cch helix turn helix" evidence="2">
    <location>
        <begin position="500"/>
        <end position="595"/>
    </location>
</feature>
<protein>
    <recommendedName>
        <fullName evidence="5">DUF927 domain-containing protein</fullName>
    </recommendedName>
</protein>
<evidence type="ECO:0000313" key="3">
    <source>
        <dbReference type="EMBL" id="EFU78091.1"/>
    </source>
</evidence>
<evidence type="ECO:0000259" key="2">
    <source>
        <dbReference type="Pfam" id="PF18662"/>
    </source>
</evidence>
<dbReference type="Pfam" id="PF18662">
    <property type="entry name" value="HTH_56"/>
    <property type="match status" value="1"/>
</dbReference>
<dbReference type="HOGENOM" id="CLU_442653_0_0_9"/>
<organism evidence="3 4">
    <name type="scientific">Lachnoanaerobaculum saburreum DSM 3986</name>
    <dbReference type="NCBI Taxonomy" id="887325"/>
    <lineage>
        <taxon>Bacteria</taxon>
        <taxon>Bacillati</taxon>
        <taxon>Bacillota</taxon>
        <taxon>Clostridia</taxon>
        <taxon>Lachnospirales</taxon>
        <taxon>Lachnospiraceae</taxon>
        <taxon>Lachnoanaerobaculum</taxon>
    </lineage>
</organism>
<dbReference type="AlphaFoldDB" id="E6LJF7"/>
<proteinExistence type="predicted"/>
<evidence type="ECO:0008006" key="5">
    <source>
        <dbReference type="Google" id="ProtNLM"/>
    </source>
</evidence>
<name>E6LJF7_9FIRM</name>
<dbReference type="InterPro" id="IPR009270">
    <property type="entry name" value="DUF927"/>
</dbReference>
<feature type="domain" description="DUF927" evidence="1">
    <location>
        <begin position="101"/>
        <end position="367"/>
    </location>
</feature>
<accession>E6LJF7</accession>
<comment type="caution">
    <text evidence="3">The sequence shown here is derived from an EMBL/GenBank/DDBJ whole genome shotgun (WGS) entry which is preliminary data.</text>
</comment>
<reference evidence="3 4" key="1">
    <citation type="submission" date="2010-12" db="EMBL/GenBank/DDBJ databases">
        <authorList>
            <person name="Muzny D."/>
            <person name="Qin X."/>
            <person name="Deng J."/>
            <person name="Jiang H."/>
            <person name="Liu Y."/>
            <person name="Qu J."/>
            <person name="Song X.-Z."/>
            <person name="Zhang L."/>
            <person name="Thornton R."/>
            <person name="Coyle M."/>
            <person name="Francisco L."/>
            <person name="Jackson L."/>
            <person name="Javaid M."/>
            <person name="Korchina V."/>
            <person name="Kovar C."/>
            <person name="Mata R."/>
            <person name="Mathew T."/>
            <person name="Ngo R."/>
            <person name="Nguyen L."/>
            <person name="Nguyen N."/>
            <person name="Okwuonu G."/>
            <person name="Ongeri F."/>
            <person name="Pham C."/>
            <person name="Simmons D."/>
            <person name="Wilczek-Boney K."/>
            <person name="Hale W."/>
            <person name="Jakkamsetti A."/>
            <person name="Pham P."/>
            <person name="Ruth R."/>
            <person name="San Lucas F."/>
            <person name="Warren J."/>
            <person name="Zhang J."/>
            <person name="Zhao Z."/>
            <person name="Zhou C."/>
            <person name="Zhu D."/>
            <person name="Lee S."/>
            <person name="Bess C."/>
            <person name="Blankenburg K."/>
            <person name="Forbes L."/>
            <person name="Fu Q."/>
            <person name="Gubbala S."/>
            <person name="Hirani K."/>
            <person name="Jayaseelan J.C."/>
            <person name="Lara F."/>
            <person name="Munidasa M."/>
            <person name="Palculict T."/>
            <person name="Patil S."/>
            <person name="Pu L.-L."/>
            <person name="Saada N."/>
            <person name="Tang L."/>
            <person name="Weissenberger G."/>
            <person name="Zhu Y."/>
            <person name="Hemphill L."/>
            <person name="Shang Y."/>
            <person name="Youmans B."/>
            <person name="Ayvaz T."/>
            <person name="Ross M."/>
            <person name="Santibanez J."/>
            <person name="Aqrawi P."/>
            <person name="Gross S."/>
            <person name="Joshi V."/>
            <person name="Fowler G."/>
            <person name="Nazareth L."/>
            <person name="Reid J."/>
            <person name="Worley K."/>
            <person name="Petrosino J."/>
            <person name="Highlander S."/>
            <person name="Gibbs R."/>
        </authorList>
    </citation>
    <scope>NUCLEOTIDE SEQUENCE [LARGE SCALE GENOMIC DNA]</scope>
    <source>
        <strain evidence="3 4">DSM 3986</strain>
    </source>
</reference>
<evidence type="ECO:0000313" key="4">
    <source>
        <dbReference type="Proteomes" id="UP000003434"/>
    </source>
</evidence>
<dbReference type="EMBL" id="AEPW01000001">
    <property type="protein sequence ID" value="EFU78091.1"/>
    <property type="molecule type" value="Genomic_DNA"/>
</dbReference>
<dbReference type="eggNOG" id="COG5519">
    <property type="taxonomic scope" value="Bacteria"/>
</dbReference>
<dbReference type="Proteomes" id="UP000003434">
    <property type="component" value="Unassembled WGS sequence"/>
</dbReference>